<dbReference type="RefSeq" id="WP_100847587.1">
    <property type="nucleotide sequence ID" value="NZ_PHHE01000001.1"/>
</dbReference>
<name>A0ABX4Q501_9PSED</name>
<comment type="caution">
    <text evidence="1">The sequence shown here is derived from an EMBL/GenBank/DDBJ whole genome shotgun (WGS) entry which is preliminary data.</text>
</comment>
<proteinExistence type="predicted"/>
<keyword evidence="2" id="KW-1185">Reference proteome</keyword>
<protein>
    <submittedName>
        <fullName evidence="1">Uncharacterized protein</fullName>
    </submittedName>
</protein>
<dbReference type="Proteomes" id="UP000232455">
    <property type="component" value="Unassembled WGS sequence"/>
</dbReference>
<dbReference type="EMBL" id="PHHE01000001">
    <property type="protein sequence ID" value="PKA71871.1"/>
    <property type="molecule type" value="Genomic_DNA"/>
</dbReference>
<evidence type="ECO:0000313" key="1">
    <source>
        <dbReference type="EMBL" id="PKA71871.1"/>
    </source>
</evidence>
<sequence>MSNSPFTGECNVRSTYNDEPYGEDLFTTDVSFTKEYFQATKSSKFLQVLHSPSLDENVHELEVGPDKETQIKYRTNHGGIDRIYDVVGTVELTIGTNARSGEFKGKYYDNWGRELIIQGDFDAKLT</sequence>
<evidence type="ECO:0000313" key="2">
    <source>
        <dbReference type="Proteomes" id="UP000232455"/>
    </source>
</evidence>
<reference evidence="1 2" key="1">
    <citation type="submission" date="2017-11" db="EMBL/GenBank/DDBJ databases">
        <title>Genome sequencing of a diverse group of Pseudomonas species.</title>
        <authorList>
            <person name="Loper J."/>
        </authorList>
    </citation>
    <scope>NUCLEOTIDE SEQUENCE [LARGE SCALE GENOMIC DNA]</scope>
    <source>
        <strain evidence="1 2">LMG 25716</strain>
    </source>
</reference>
<accession>A0ABX4Q501</accession>
<gene>
    <name evidence="1" type="ORF">ATI02_4879</name>
</gene>
<organism evidence="1 2">
    <name type="scientific">Pseudomonas baetica</name>
    <dbReference type="NCBI Taxonomy" id="674054"/>
    <lineage>
        <taxon>Bacteria</taxon>
        <taxon>Pseudomonadati</taxon>
        <taxon>Pseudomonadota</taxon>
        <taxon>Gammaproteobacteria</taxon>
        <taxon>Pseudomonadales</taxon>
        <taxon>Pseudomonadaceae</taxon>
        <taxon>Pseudomonas</taxon>
    </lineage>
</organism>